<dbReference type="PANTHER" id="PTHR10543:SF111">
    <property type="entry name" value="CAROTENOID 9,10(9',10')-CLEAVAGE DIOXYGENASE 1-LIKE"/>
    <property type="match status" value="1"/>
</dbReference>
<dbReference type="GO" id="GO:0009570">
    <property type="term" value="C:chloroplast stroma"/>
    <property type="evidence" value="ECO:0007669"/>
    <property type="project" value="TreeGrafter"/>
</dbReference>
<feature type="binding site" evidence="5">
    <location>
        <position position="311"/>
    </location>
    <ligand>
        <name>Fe cation</name>
        <dbReference type="ChEBI" id="CHEBI:24875"/>
        <note>catalytic</note>
    </ligand>
</feature>
<dbReference type="EMBL" id="JABWDY010014033">
    <property type="protein sequence ID" value="KAF5197909.1"/>
    <property type="molecule type" value="Genomic_DNA"/>
</dbReference>
<keyword evidence="7" id="KW-1185">Reference proteome</keyword>
<gene>
    <name evidence="6" type="ORF">FRX31_012504</name>
</gene>
<reference evidence="6 7" key="1">
    <citation type="submission" date="2020-06" db="EMBL/GenBank/DDBJ databases">
        <title>Transcriptomic and genomic resources for Thalictrum thalictroides and T. hernandezii: Facilitating candidate gene discovery in an emerging model plant lineage.</title>
        <authorList>
            <person name="Arias T."/>
            <person name="Riano-Pachon D.M."/>
            <person name="Di Stilio V.S."/>
        </authorList>
    </citation>
    <scope>NUCLEOTIDE SEQUENCE [LARGE SCALE GENOMIC DNA]</scope>
    <source>
        <strain evidence="7">cv. WT478/WT964</strain>
        <tissue evidence="6">Leaves</tissue>
    </source>
</reference>
<organism evidence="6 7">
    <name type="scientific">Thalictrum thalictroides</name>
    <name type="common">Rue-anemone</name>
    <name type="synonym">Anemone thalictroides</name>
    <dbReference type="NCBI Taxonomy" id="46969"/>
    <lineage>
        <taxon>Eukaryota</taxon>
        <taxon>Viridiplantae</taxon>
        <taxon>Streptophyta</taxon>
        <taxon>Embryophyta</taxon>
        <taxon>Tracheophyta</taxon>
        <taxon>Spermatophyta</taxon>
        <taxon>Magnoliopsida</taxon>
        <taxon>Ranunculales</taxon>
        <taxon>Ranunculaceae</taxon>
        <taxon>Thalictroideae</taxon>
        <taxon>Thalictrum</taxon>
    </lineage>
</organism>
<keyword evidence="4 5" id="KW-0408">Iron</keyword>
<dbReference type="Proteomes" id="UP000554482">
    <property type="component" value="Unassembled WGS sequence"/>
</dbReference>
<keyword evidence="2 5" id="KW-0479">Metal-binding</keyword>
<feature type="binding site" evidence="5">
    <location>
        <position position="262"/>
    </location>
    <ligand>
        <name>Fe cation</name>
        <dbReference type="ChEBI" id="CHEBI:24875"/>
        <note>catalytic</note>
    </ligand>
</feature>
<comment type="cofactor">
    <cofactor evidence="5">
        <name>Fe(2+)</name>
        <dbReference type="ChEBI" id="CHEBI:29033"/>
    </cofactor>
    <text evidence="5">Binds 1 Fe(2+) ion per subunit.</text>
</comment>
<evidence type="ECO:0000256" key="5">
    <source>
        <dbReference type="PIRSR" id="PIRSR604294-1"/>
    </source>
</evidence>
<dbReference type="AlphaFoldDB" id="A0A7J6WKK2"/>
<dbReference type="OrthoDB" id="1069523at2759"/>
<dbReference type="GO" id="GO:0046872">
    <property type="term" value="F:metal ion binding"/>
    <property type="evidence" value="ECO:0007669"/>
    <property type="project" value="UniProtKB-KW"/>
</dbReference>
<dbReference type="PANTHER" id="PTHR10543">
    <property type="entry name" value="BETA-CAROTENE DIOXYGENASE"/>
    <property type="match status" value="1"/>
</dbReference>
<dbReference type="NCBIfam" id="TIGR01640">
    <property type="entry name" value="F_box_assoc_1"/>
    <property type="match status" value="1"/>
</dbReference>
<keyword evidence="3 6" id="KW-0223">Dioxygenase</keyword>
<feature type="non-terminal residue" evidence="6">
    <location>
        <position position="1"/>
    </location>
</feature>
<dbReference type="InterPro" id="IPR004294">
    <property type="entry name" value="Carotenoid_Oase"/>
</dbReference>
<evidence type="ECO:0000256" key="4">
    <source>
        <dbReference type="ARBA" id="ARBA00023004"/>
    </source>
</evidence>
<dbReference type="Pfam" id="PF03055">
    <property type="entry name" value="RPE65"/>
    <property type="match status" value="1"/>
</dbReference>
<sequence>MASSCFSFQVISVKKTSSSPNKSSDLRNSLSTTVLKVFGKKILRIPMELNVSRTLKDTSSKMLDAFVDSVFKFVDQPYLPSQSNFAPVEEIGHNVMIENIKGQIPTDFPMGVYIRNGANPLFGGLKSAISLFGQSSHCWLEGEGMLHALYFIKDSQECWTVLYNNRYVETETFIQEKSKNKPSILPVLEGNALAVFAAYFLNLLRFGKPYKYISNTNIFEHSGKLYSIAENHLPQVIDVNTLETISPIWDVDGAWKRPFTAHPKKAPGTGELVIIGVDVIKPFFVLGVISADGKKLLHEVDLKFKRNTICHEIGITEKYNIIMDCPLTVDINRLMKGGQMLKYDKEDYAKIGVMPRYGAAESVRWFEVEPHCLFHIFNCYEHGDEVVVRGCRALESIVPGPDFGHDKTEWFSRGFQFNGLSELTANSNMEYGYFFTRAYEWRLNMITGEVKERYLTGTSFSMEFPVINEKYTGIRNKYGYTQVVDSVASSNSGLGKFSMLAKLYFEKQATRPKKGQIDPGEFIKVEYHKFEKGNFCSGATFVSKQKQQDEDDGWILCFVHNEETNVSQVHIIDAKNFEAEPVAKITLPQRVPMDSSPLMAYFASHCNGLYASPSYDGYCILNPSTRESIPLPRAHSSVKFSPLSVAIGFDPSRSKYKVVVIYRQRAIDDQSDLSHTEEEIPVDCHVITLGTSSWGTISSKPIIRACLDHRHPTTVNGTLYWTTAGGKDIISFDLKNEQFGIILQPKKFSVSFCRLVEYDGRLCMFCRDEADPNIFDVYNLWILQEHGWVKQHTFALYK</sequence>
<evidence type="ECO:0000256" key="3">
    <source>
        <dbReference type="ARBA" id="ARBA00022964"/>
    </source>
</evidence>
<evidence type="ECO:0000313" key="6">
    <source>
        <dbReference type="EMBL" id="KAF5197909.1"/>
    </source>
</evidence>
<keyword evidence="3 6" id="KW-0560">Oxidoreductase</keyword>
<protein>
    <submittedName>
        <fullName evidence="6">9-cis-epoxycarotenoid dioxygenase protein</fullName>
    </submittedName>
</protein>
<comment type="caution">
    <text evidence="6">The sequence shown here is derived from an EMBL/GenBank/DDBJ whole genome shotgun (WGS) entry which is preliminary data.</text>
</comment>
<comment type="similarity">
    <text evidence="1">Belongs to the carotenoid oxygenase family.</text>
</comment>
<evidence type="ECO:0000256" key="2">
    <source>
        <dbReference type="ARBA" id="ARBA00022723"/>
    </source>
</evidence>
<feature type="binding site" evidence="5">
    <location>
        <position position="375"/>
    </location>
    <ligand>
        <name>Fe cation</name>
        <dbReference type="ChEBI" id="CHEBI:24875"/>
        <note>catalytic</note>
    </ligand>
</feature>
<accession>A0A7J6WKK2</accession>
<evidence type="ECO:0000256" key="1">
    <source>
        <dbReference type="ARBA" id="ARBA00006787"/>
    </source>
</evidence>
<evidence type="ECO:0000313" key="7">
    <source>
        <dbReference type="Proteomes" id="UP000554482"/>
    </source>
</evidence>
<dbReference type="InterPro" id="IPR017451">
    <property type="entry name" value="F-box-assoc_interact_dom"/>
</dbReference>
<name>A0A7J6WKK2_THATH</name>
<dbReference type="GO" id="GO:0016121">
    <property type="term" value="P:carotene catabolic process"/>
    <property type="evidence" value="ECO:0007669"/>
    <property type="project" value="TreeGrafter"/>
</dbReference>
<dbReference type="GO" id="GO:0010436">
    <property type="term" value="F:carotenoid dioxygenase activity"/>
    <property type="evidence" value="ECO:0007669"/>
    <property type="project" value="TreeGrafter"/>
</dbReference>
<proteinExistence type="inferred from homology"/>